<evidence type="ECO:0000256" key="2">
    <source>
        <dbReference type="ARBA" id="ARBA00022771"/>
    </source>
</evidence>
<protein>
    <submittedName>
        <fullName evidence="6">Oidioi.mRNA.OKI2018_I69.chr2.g7231.t1.cds</fullName>
    </submittedName>
</protein>
<evidence type="ECO:0000313" key="7">
    <source>
        <dbReference type="Proteomes" id="UP001158576"/>
    </source>
</evidence>
<name>A0ABN7T5Z1_OIKDI</name>
<accession>A0ABN7T5Z1</accession>
<dbReference type="PANTHER" id="PTHR47156">
    <property type="entry name" value="PROTEIN CBG20824"/>
    <property type="match status" value="1"/>
</dbReference>
<keyword evidence="7" id="KW-1185">Reference proteome</keyword>
<reference evidence="6 7" key="1">
    <citation type="submission" date="2021-04" db="EMBL/GenBank/DDBJ databases">
        <authorList>
            <person name="Bliznina A."/>
        </authorList>
    </citation>
    <scope>NUCLEOTIDE SEQUENCE [LARGE SCALE GENOMIC DNA]</scope>
</reference>
<dbReference type="PROSITE" id="PS50089">
    <property type="entry name" value="ZF_RING_2"/>
    <property type="match status" value="1"/>
</dbReference>
<dbReference type="InterPro" id="IPR001841">
    <property type="entry name" value="Znf_RING"/>
</dbReference>
<evidence type="ECO:0000256" key="4">
    <source>
        <dbReference type="PROSITE-ProRule" id="PRU00175"/>
    </source>
</evidence>
<gene>
    <name evidence="6" type="ORF">OKIOD_LOCUS15996</name>
</gene>
<evidence type="ECO:0000313" key="6">
    <source>
        <dbReference type="EMBL" id="CAG5113088.1"/>
    </source>
</evidence>
<evidence type="ECO:0000256" key="3">
    <source>
        <dbReference type="ARBA" id="ARBA00022833"/>
    </source>
</evidence>
<organism evidence="6 7">
    <name type="scientific">Oikopleura dioica</name>
    <name type="common">Tunicate</name>
    <dbReference type="NCBI Taxonomy" id="34765"/>
    <lineage>
        <taxon>Eukaryota</taxon>
        <taxon>Metazoa</taxon>
        <taxon>Chordata</taxon>
        <taxon>Tunicata</taxon>
        <taxon>Appendicularia</taxon>
        <taxon>Copelata</taxon>
        <taxon>Oikopleuridae</taxon>
        <taxon>Oikopleura</taxon>
    </lineage>
</organism>
<proteinExistence type="predicted"/>
<keyword evidence="3" id="KW-0862">Zinc</keyword>
<dbReference type="SMART" id="SM00184">
    <property type="entry name" value="RING"/>
    <property type="match status" value="1"/>
</dbReference>
<dbReference type="SUPFAM" id="SSF57850">
    <property type="entry name" value="RING/U-box"/>
    <property type="match status" value="1"/>
</dbReference>
<evidence type="ECO:0000256" key="1">
    <source>
        <dbReference type="ARBA" id="ARBA00022723"/>
    </source>
</evidence>
<dbReference type="EMBL" id="OU015567">
    <property type="protein sequence ID" value="CAG5113088.1"/>
    <property type="molecule type" value="Genomic_DNA"/>
</dbReference>
<dbReference type="PANTHER" id="PTHR47156:SF10">
    <property type="entry name" value="E3 UBIQUITIN-PROTEIN LIGASE TRIM-21-RELATED"/>
    <property type="match status" value="1"/>
</dbReference>
<dbReference type="InterPro" id="IPR052667">
    <property type="entry name" value="E3_ubiquitin-ligase_RING"/>
</dbReference>
<keyword evidence="2 4" id="KW-0863">Zinc-finger</keyword>
<dbReference type="Gene3D" id="3.30.40.10">
    <property type="entry name" value="Zinc/RING finger domain, C3HC4 (zinc finger)"/>
    <property type="match status" value="1"/>
</dbReference>
<feature type="domain" description="RING-type" evidence="5">
    <location>
        <begin position="36"/>
        <end position="82"/>
    </location>
</feature>
<dbReference type="Pfam" id="PF14634">
    <property type="entry name" value="zf-RING_5"/>
    <property type="match status" value="1"/>
</dbReference>
<dbReference type="InterPro" id="IPR013083">
    <property type="entry name" value="Znf_RING/FYVE/PHD"/>
</dbReference>
<sequence length="95" mass="11049">MDIVSKRYKQLSYEYHSVTRKDDQKEDNDNSDAASCRVCLEKYGDEWKTSKWVMKGCGHSACGNCLDRILADAHYGQCPHCRKSFTIQDMIRIHE</sequence>
<dbReference type="Proteomes" id="UP001158576">
    <property type="component" value="Chromosome 2"/>
</dbReference>
<keyword evidence="1" id="KW-0479">Metal-binding</keyword>
<evidence type="ECO:0000259" key="5">
    <source>
        <dbReference type="PROSITE" id="PS50089"/>
    </source>
</evidence>